<name>A0A2P5W2D1_GOSBA</name>
<gene>
    <name evidence="2" type="ORF">GOBAR_AA35443</name>
</gene>
<evidence type="ECO:0000256" key="1">
    <source>
        <dbReference type="SAM" id="Phobius"/>
    </source>
</evidence>
<reference evidence="2 3" key="1">
    <citation type="submission" date="2015-01" db="EMBL/GenBank/DDBJ databases">
        <title>Genome of allotetraploid Gossypium barbadense reveals genomic plasticity and fiber elongation in cotton evolution.</title>
        <authorList>
            <person name="Chen X."/>
            <person name="Liu X."/>
            <person name="Zhao B."/>
            <person name="Zheng H."/>
            <person name="Hu Y."/>
            <person name="Lu G."/>
            <person name="Yang C."/>
            <person name="Chen J."/>
            <person name="Shan C."/>
            <person name="Zhang L."/>
            <person name="Zhou Y."/>
            <person name="Wang L."/>
            <person name="Guo W."/>
            <person name="Bai Y."/>
            <person name="Ruan J."/>
            <person name="Shangguan X."/>
            <person name="Mao Y."/>
            <person name="Jiang J."/>
            <person name="Zhu Y."/>
            <person name="Lei J."/>
            <person name="Kang H."/>
            <person name="Chen S."/>
            <person name="He X."/>
            <person name="Wang R."/>
            <person name="Wang Y."/>
            <person name="Chen J."/>
            <person name="Wang L."/>
            <person name="Yu S."/>
            <person name="Wang B."/>
            <person name="Wei J."/>
            <person name="Song S."/>
            <person name="Lu X."/>
            <person name="Gao Z."/>
            <person name="Gu W."/>
            <person name="Deng X."/>
            <person name="Ma D."/>
            <person name="Wang S."/>
            <person name="Liang W."/>
            <person name="Fang L."/>
            <person name="Cai C."/>
            <person name="Zhu X."/>
            <person name="Zhou B."/>
            <person name="Zhang Y."/>
            <person name="Chen Z."/>
            <person name="Xu S."/>
            <person name="Zhu R."/>
            <person name="Wang S."/>
            <person name="Zhang T."/>
            <person name="Zhao G."/>
        </authorList>
    </citation>
    <scope>NUCLEOTIDE SEQUENCE [LARGE SCALE GENOMIC DNA]</scope>
    <source>
        <strain evidence="3">cv. Xinhai21</strain>
        <tissue evidence="2">Leaf</tissue>
    </source>
</reference>
<evidence type="ECO:0000313" key="3">
    <source>
        <dbReference type="Proteomes" id="UP000239757"/>
    </source>
</evidence>
<keyword evidence="1" id="KW-1133">Transmembrane helix</keyword>
<protein>
    <submittedName>
        <fullName evidence="2">Uncharacterized protein</fullName>
    </submittedName>
</protein>
<dbReference type="Proteomes" id="UP000239757">
    <property type="component" value="Unassembled WGS sequence"/>
</dbReference>
<sequence length="104" mass="11396">MSYFNTAVSHGRVSSPVWPWLQACPIAEQTALSSTCDVASSFLLLARSSFKNFAELDICERTLINGAMNPSLSWALITLRCSLGLGFVLLVLSRYFGNGFLTSR</sequence>
<keyword evidence="1" id="KW-0812">Transmembrane</keyword>
<feature type="transmembrane region" description="Helical" evidence="1">
    <location>
        <begin position="72"/>
        <end position="96"/>
    </location>
</feature>
<evidence type="ECO:0000313" key="2">
    <source>
        <dbReference type="EMBL" id="PPR85248.1"/>
    </source>
</evidence>
<organism evidence="2 3">
    <name type="scientific">Gossypium barbadense</name>
    <name type="common">Sea Island cotton</name>
    <name type="synonym">Hibiscus barbadensis</name>
    <dbReference type="NCBI Taxonomy" id="3634"/>
    <lineage>
        <taxon>Eukaryota</taxon>
        <taxon>Viridiplantae</taxon>
        <taxon>Streptophyta</taxon>
        <taxon>Embryophyta</taxon>
        <taxon>Tracheophyta</taxon>
        <taxon>Spermatophyta</taxon>
        <taxon>Magnoliopsida</taxon>
        <taxon>eudicotyledons</taxon>
        <taxon>Gunneridae</taxon>
        <taxon>Pentapetalae</taxon>
        <taxon>rosids</taxon>
        <taxon>malvids</taxon>
        <taxon>Malvales</taxon>
        <taxon>Malvaceae</taxon>
        <taxon>Malvoideae</taxon>
        <taxon>Gossypium</taxon>
    </lineage>
</organism>
<keyword evidence="1" id="KW-0472">Membrane</keyword>
<dbReference type="AlphaFoldDB" id="A0A2P5W2D1"/>
<accession>A0A2P5W2D1</accession>
<proteinExistence type="predicted"/>
<dbReference type="EMBL" id="KZ669486">
    <property type="protein sequence ID" value="PPR85248.1"/>
    <property type="molecule type" value="Genomic_DNA"/>
</dbReference>